<sequence length="60" mass="6818">MAFIQCGVQNGELWINTDHVLVITKSQRGEYQLLTAKGQAYTVDRGSHDRLERLLNEDGQ</sequence>
<proteinExistence type="predicted"/>
<organism evidence="1 2">
    <name type="scientific">Blastococcus colisei</name>
    <dbReference type="NCBI Taxonomy" id="1564162"/>
    <lineage>
        <taxon>Bacteria</taxon>
        <taxon>Bacillati</taxon>
        <taxon>Actinomycetota</taxon>
        <taxon>Actinomycetes</taxon>
        <taxon>Geodermatophilales</taxon>
        <taxon>Geodermatophilaceae</taxon>
        <taxon>Blastococcus</taxon>
    </lineage>
</organism>
<evidence type="ECO:0000313" key="1">
    <source>
        <dbReference type="EMBL" id="TQN37437.1"/>
    </source>
</evidence>
<name>A0A543P021_9ACTN</name>
<dbReference type="RefSeq" id="WP_142027405.1">
    <property type="nucleotide sequence ID" value="NZ_VFQE01000002.1"/>
</dbReference>
<comment type="caution">
    <text evidence="1">The sequence shown here is derived from an EMBL/GenBank/DDBJ whole genome shotgun (WGS) entry which is preliminary data.</text>
</comment>
<gene>
    <name evidence="1" type="ORF">FHU33_4089</name>
</gene>
<keyword evidence="2" id="KW-1185">Reference proteome</keyword>
<evidence type="ECO:0000313" key="2">
    <source>
        <dbReference type="Proteomes" id="UP000319865"/>
    </source>
</evidence>
<dbReference type="Proteomes" id="UP000319865">
    <property type="component" value="Unassembled WGS sequence"/>
</dbReference>
<protein>
    <submittedName>
        <fullName evidence="1">Uncharacterized protein</fullName>
    </submittedName>
</protein>
<reference evidence="1 2" key="1">
    <citation type="submission" date="2019-06" db="EMBL/GenBank/DDBJ databases">
        <title>Sequencing the genomes of 1000 actinobacteria strains.</title>
        <authorList>
            <person name="Klenk H.-P."/>
        </authorList>
    </citation>
    <scope>NUCLEOTIDE SEQUENCE [LARGE SCALE GENOMIC DNA]</scope>
    <source>
        <strain evidence="1 2">DSM 46837</strain>
    </source>
</reference>
<dbReference type="AlphaFoldDB" id="A0A543P021"/>
<accession>A0A543P021</accession>
<dbReference type="EMBL" id="VFQE01000002">
    <property type="protein sequence ID" value="TQN37437.1"/>
    <property type="molecule type" value="Genomic_DNA"/>
</dbReference>